<evidence type="ECO:0000259" key="4">
    <source>
        <dbReference type="Pfam" id="PF03781"/>
    </source>
</evidence>
<dbReference type="GO" id="GO:0052699">
    <property type="term" value="P:ergothioneine biosynthetic process"/>
    <property type="evidence" value="ECO:0007669"/>
    <property type="project" value="InterPro"/>
</dbReference>
<protein>
    <submittedName>
        <fullName evidence="6">Ergothioneine biosynthesis protein EgtB</fullName>
    </submittedName>
</protein>
<dbReference type="InterPro" id="IPR016187">
    <property type="entry name" value="CTDL_fold"/>
</dbReference>
<dbReference type="InterPro" id="IPR051043">
    <property type="entry name" value="Sulfatase_Mod_Factor_Kinase"/>
</dbReference>
<dbReference type="Pfam" id="PF12867">
    <property type="entry name" value="DinB_2"/>
    <property type="match status" value="1"/>
</dbReference>
<gene>
    <name evidence="6" type="ORF">CLV57_0023</name>
</gene>
<dbReference type="RefSeq" id="WP_100339349.1">
    <property type="nucleotide sequence ID" value="NZ_PGFJ01000001.1"/>
</dbReference>
<sequence length="382" mass="45022">MNLKDRYLNTRKLTESICSHLQTEDYVVQPVVDVSPPKWHLGHTTWFFETFILKPYFMGYQEYNSEFNYVFNSYYETVGNRVIRTDRGNLSRPTVADIYRYREYVDEAMLNFLCEEPSADIKELLVLGFNHEEQHQELLLTDIKYILGHNPLFPAYNKNHPAHKIEETTTGFVTMPEGIYEIGFEGNGFCFDNELNRHKVYLNNYEISANLVSTAEYLEFIEADGYHDFRYWHAEGWDWVKNNKVEAPLYWHLIDGEWHHYTYAGLQPLKLNEPVCHISYFEACAYAAWKGMRLPTEFEWEAAADKFNWGSRWEWTESAYLPYPGFTKAAGAIGEYNGKFMVNQMVLRGASEVTSPGHSRKTYRNFFQTNLRWQFTGIRLAK</sequence>
<evidence type="ECO:0000256" key="2">
    <source>
        <dbReference type="ARBA" id="ARBA00023004"/>
    </source>
</evidence>
<comment type="pathway">
    <text evidence="3">Amino-acid biosynthesis; ergothioneine biosynthesis.</text>
</comment>
<dbReference type="InterPro" id="IPR005532">
    <property type="entry name" value="SUMF_dom"/>
</dbReference>
<evidence type="ECO:0000259" key="5">
    <source>
        <dbReference type="Pfam" id="PF12867"/>
    </source>
</evidence>
<evidence type="ECO:0000256" key="3">
    <source>
        <dbReference type="ARBA" id="ARBA00037882"/>
    </source>
</evidence>
<reference evidence="6 7" key="1">
    <citation type="submission" date="2017-11" db="EMBL/GenBank/DDBJ databases">
        <title>Genomic Encyclopedia of Archaeal and Bacterial Type Strains, Phase II (KMG-II): From Individual Species to Whole Genera.</title>
        <authorList>
            <person name="Goeker M."/>
        </authorList>
    </citation>
    <scope>NUCLEOTIDE SEQUENCE [LARGE SCALE GENOMIC DNA]</scope>
    <source>
        <strain evidence="6 7">DSM 28175</strain>
    </source>
</reference>
<dbReference type="PANTHER" id="PTHR23150">
    <property type="entry name" value="SULFATASE MODIFYING FACTOR 1, 2"/>
    <property type="match status" value="1"/>
</dbReference>
<keyword evidence="7" id="KW-1185">Reference proteome</keyword>
<dbReference type="InterPro" id="IPR024775">
    <property type="entry name" value="DinB-like"/>
</dbReference>
<evidence type="ECO:0000256" key="1">
    <source>
        <dbReference type="ARBA" id="ARBA00023002"/>
    </source>
</evidence>
<accession>A0A2H9VQF5</accession>
<dbReference type="NCBIfam" id="TIGR03440">
    <property type="entry name" value="egtB_TIGR03440"/>
    <property type="match status" value="1"/>
</dbReference>
<keyword evidence="1" id="KW-0560">Oxidoreductase</keyword>
<dbReference type="InterPro" id="IPR017806">
    <property type="entry name" value="EgtB"/>
</dbReference>
<dbReference type="AlphaFoldDB" id="A0A2H9VQF5"/>
<dbReference type="Pfam" id="PF03781">
    <property type="entry name" value="FGE-sulfatase"/>
    <property type="match status" value="1"/>
</dbReference>
<dbReference type="EMBL" id="PGFJ01000001">
    <property type="protein sequence ID" value="PJJ83049.1"/>
    <property type="molecule type" value="Genomic_DNA"/>
</dbReference>
<feature type="domain" description="DinB-like" evidence="5">
    <location>
        <begin position="9"/>
        <end position="135"/>
    </location>
</feature>
<feature type="domain" description="Sulfatase-modifying factor enzyme-like" evidence="4">
    <location>
        <begin position="169"/>
        <end position="319"/>
    </location>
</feature>
<name>A0A2H9VQF5_9SPHI</name>
<comment type="caution">
    <text evidence="6">The sequence shown here is derived from an EMBL/GenBank/DDBJ whole genome shotgun (WGS) entry which is preliminary data.</text>
</comment>
<dbReference type="SUPFAM" id="SSF56436">
    <property type="entry name" value="C-type lectin-like"/>
    <property type="match status" value="1"/>
</dbReference>
<dbReference type="OrthoDB" id="9768004at2"/>
<evidence type="ECO:0000313" key="7">
    <source>
        <dbReference type="Proteomes" id="UP000242687"/>
    </source>
</evidence>
<organism evidence="6 7">
    <name type="scientific">Mucilaginibacter auburnensis</name>
    <dbReference type="NCBI Taxonomy" id="1457233"/>
    <lineage>
        <taxon>Bacteria</taxon>
        <taxon>Pseudomonadati</taxon>
        <taxon>Bacteroidota</taxon>
        <taxon>Sphingobacteriia</taxon>
        <taxon>Sphingobacteriales</taxon>
        <taxon>Sphingobacteriaceae</taxon>
        <taxon>Mucilaginibacter</taxon>
    </lineage>
</organism>
<proteinExistence type="predicted"/>
<keyword evidence="2" id="KW-0408">Iron</keyword>
<dbReference type="PANTHER" id="PTHR23150:SF36">
    <property type="entry name" value="HERCYNINE OXYGENASE"/>
    <property type="match status" value="1"/>
</dbReference>
<dbReference type="Proteomes" id="UP000242687">
    <property type="component" value="Unassembled WGS sequence"/>
</dbReference>
<dbReference type="InterPro" id="IPR042095">
    <property type="entry name" value="SUMF_sf"/>
</dbReference>
<dbReference type="Gene3D" id="3.90.1580.10">
    <property type="entry name" value="paralog of FGE (formylglycine-generating enzyme)"/>
    <property type="match status" value="2"/>
</dbReference>
<evidence type="ECO:0000313" key="6">
    <source>
        <dbReference type="EMBL" id="PJJ83049.1"/>
    </source>
</evidence>